<organism evidence="4 5">
    <name type="scientific">Desmospora profundinema</name>
    <dbReference type="NCBI Taxonomy" id="1571184"/>
    <lineage>
        <taxon>Bacteria</taxon>
        <taxon>Bacillati</taxon>
        <taxon>Bacillota</taxon>
        <taxon>Bacilli</taxon>
        <taxon>Bacillales</taxon>
        <taxon>Thermoactinomycetaceae</taxon>
        <taxon>Desmospora</taxon>
    </lineage>
</organism>
<feature type="domain" description="Phospholipid/glycerol acyltransferase" evidence="3">
    <location>
        <begin position="34"/>
        <end position="146"/>
    </location>
</feature>
<dbReference type="GO" id="GO:0003841">
    <property type="term" value="F:1-acylglycerol-3-phosphate O-acyltransferase activity"/>
    <property type="evidence" value="ECO:0007669"/>
    <property type="project" value="UniProtKB-EC"/>
</dbReference>
<sequence>MVYFMLRWILRMFLKGYHRIEVVGADQLPHDGPFILVGNHISNLDPFYIGAAMPGRIHFMAKRESFSHPLSRWVLHACGAFPVERGKPDMRAIKTAIHHLRHDRIVGLFPEGGRREEDPMVAIKAGAAYLSLKTQTPVLPITIEGTDRALPRSAWLIRPIPIRIRVGEQMVPEKDMSREAQERLSRHVLESLRLLSTDENR</sequence>
<evidence type="ECO:0000256" key="2">
    <source>
        <dbReference type="ARBA" id="ARBA00023315"/>
    </source>
</evidence>
<proteinExistence type="predicted"/>
<protein>
    <submittedName>
        <fullName evidence="4">1-acyl-sn-glycerol-3-phosphate acyltransferase</fullName>
        <ecNumber evidence="4">2.3.1.51</ecNumber>
    </submittedName>
</protein>
<dbReference type="PANTHER" id="PTHR10434:SF11">
    <property type="entry name" value="1-ACYL-SN-GLYCEROL-3-PHOSPHATE ACYLTRANSFERASE"/>
    <property type="match status" value="1"/>
</dbReference>
<evidence type="ECO:0000259" key="3">
    <source>
        <dbReference type="SMART" id="SM00563"/>
    </source>
</evidence>
<accession>A0ABU1IKW2</accession>
<evidence type="ECO:0000313" key="5">
    <source>
        <dbReference type="Proteomes" id="UP001185012"/>
    </source>
</evidence>
<evidence type="ECO:0000256" key="1">
    <source>
        <dbReference type="ARBA" id="ARBA00022679"/>
    </source>
</evidence>
<dbReference type="SUPFAM" id="SSF69593">
    <property type="entry name" value="Glycerol-3-phosphate (1)-acyltransferase"/>
    <property type="match status" value="1"/>
</dbReference>
<evidence type="ECO:0000313" key="4">
    <source>
        <dbReference type="EMBL" id="MDR6225383.1"/>
    </source>
</evidence>
<keyword evidence="1 4" id="KW-0808">Transferase</keyword>
<keyword evidence="2 4" id="KW-0012">Acyltransferase</keyword>
<dbReference type="Pfam" id="PF01553">
    <property type="entry name" value="Acyltransferase"/>
    <property type="match status" value="1"/>
</dbReference>
<dbReference type="Proteomes" id="UP001185012">
    <property type="component" value="Unassembled WGS sequence"/>
</dbReference>
<name>A0ABU1IKW2_9BACL</name>
<reference evidence="4 5" key="1">
    <citation type="submission" date="2023-07" db="EMBL/GenBank/DDBJ databases">
        <title>Genomic Encyclopedia of Type Strains, Phase IV (KMG-IV): sequencing the most valuable type-strain genomes for metagenomic binning, comparative biology and taxonomic classification.</title>
        <authorList>
            <person name="Goeker M."/>
        </authorList>
    </citation>
    <scope>NUCLEOTIDE SEQUENCE [LARGE SCALE GENOMIC DNA]</scope>
    <source>
        <strain evidence="4 5">DSM 45903</strain>
    </source>
</reference>
<dbReference type="InterPro" id="IPR002123">
    <property type="entry name" value="Plipid/glycerol_acylTrfase"/>
</dbReference>
<gene>
    <name evidence="4" type="ORF">JOE21_001381</name>
</gene>
<dbReference type="PANTHER" id="PTHR10434">
    <property type="entry name" value="1-ACYL-SN-GLYCEROL-3-PHOSPHATE ACYLTRANSFERASE"/>
    <property type="match status" value="1"/>
</dbReference>
<keyword evidence="5" id="KW-1185">Reference proteome</keyword>
<dbReference type="EMBL" id="JAVDQG010000003">
    <property type="protein sequence ID" value="MDR6225383.1"/>
    <property type="molecule type" value="Genomic_DNA"/>
</dbReference>
<comment type="caution">
    <text evidence="4">The sequence shown here is derived from an EMBL/GenBank/DDBJ whole genome shotgun (WGS) entry which is preliminary data.</text>
</comment>
<dbReference type="CDD" id="cd07989">
    <property type="entry name" value="LPLAT_AGPAT-like"/>
    <property type="match status" value="1"/>
</dbReference>
<dbReference type="SMART" id="SM00563">
    <property type="entry name" value="PlsC"/>
    <property type="match status" value="1"/>
</dbReference>
<dbReference type="EC" id="2.3.1.51" evidence="4"/>